<evidence type="ECO:0000256" key="3">
    <source>
        <dbReference type="SAM" id="MobiDB-lite"/>
    </source>
</evidence>
<dbReference type="OrthoDB" id="539923at2759"/>
<dbReference type="PANTHER" id="PTHR43462:SF1">
    <property type="entry name" value="ALANYL-TRNA EDITING PROTEIN AARSD1"/>
    <property type="match status" value="1"/>
</dbReference>
<dbReference type="InterPro" id="IPR018163">
    <property type="entry name" value="Thr/Ala-tRNA-synth_IIc_edit"/>
</dbReference>
<dbReference type="SUPFAM" id="SSF50891">
    <property type="entry name" value="Cyclophilin-like"/>
    <property type="match status" value="1"/>
</dbReference>
<dbReference type="Proteomes" id="UP000001058">
    <property type="component" value="Unassembled WGS sequence"/>
</dbReference>
<evidence type="ECO:0000256" key="2">
    <source>
        <dbReference type="ARBA" id="ARBA00022833"/>
    </source>
</evidence>
<dbReference type="InterPro" id="IPR009000">
    <property type="entry name" value="Transl_B-barrel_sf"/>
</dbReference>
<organism evidence="5">
    <name type="scientific">Volvox carteri f. nagariensis</name>
    <dbReference type="NCBI Taxonomy" id="3068"/>
    <lineage>
        <taxon>Eukaryota</taxon>
        <taxon>Viridiplantae</taxon>
        <taxon>Chlorophyta</taxon>
        <taxon>core chlorophytes</taxon>
        <taxon>Chlorophyceae</taxon>
        <taxon>CS clade</taxon>
        <taxon>Chlamydomonadales</taxon>
        <taxon>Volvocaceae</taxon>
        <taxon>Volvox</taxon>
    </lineage>
</organism>
<reference evidence="4 5" key="1">
    <citation type="journal article" date="2010" name="Science">
        <title>Genomic analysis of organismal complexity in the multicellular green alga Volvox carteri.</title>
        <authorList>
            <person name="Prochnik S.E."/>
            <person name="Umen J."/>
            <person name="Nedelcu A.M."/>
            <person name="Hallmann A."/>
            <person name="Miller S.M."/>
            <person name="Nishii I."/>
            <person name="Ferris P."/>
            <person name="Kuo A."/>
            <person name="Mitros T."/>
            <person name="Fritz-Laylin L.K."/>
            <person name="Hellsten U."/>
            <person name="Chapman J."/>
            <person name="Simakov O."/>
            <person name="Rensing S.A."/>
            <person name="Terry A."/>
            <person name="Pangilinan J."/>
            <person name="Kapitonov V."/>
            <person name="Jurka J."/>
            <person name="Salamov A."/>
            <person name="Shapiro H."/>
            <person name="Schmutz J."/>
            <person name="Grimwood J."/>
            <person name="Lindquist E."/>
            <person name="Lucas S."/>
            <person name="Grigoriev I.V."/>
            <person name="Schmitt R."/>
            <person name="Kirk D."/>
            <person name="Rokhsar D.S."/>
        </authorList>
    </citation>
    <scope>NUCLEOTIDE SEQUENCE [LARGE SCALE GENOMIC DNA]</scope>
    <source>
        <strain evidence="5">f. Nagariensis / Eve</strain>
    </source>
</reference>
<keyword evidence="5" id="KW-1185">Reference proteome</keyword>
<dbReference type="InterPro" id="IPR051335">
    <property type="entry name" value="Alanyl-tRNA_Editing_Enzymes"/>
</dbReference>
<dbReference type="GO" id="GO:0002196">
    <property type="term" value="F:Ser-tRNA(Ala) deacylase activity"/>
    <property type="evidence" value="ECO:0007669"/>
    <property type="project" value="TreeGrafter"/>
</dbReference>
<dbReference type="GO" id="GO:0046872">
    <property type="term" value="F:metal ion binding"/>
    <property type="evidence" value="ECO:0007669"/>
    <property type="project" value="UniProtKB-KW"/>
</dbReference>
<dbReference type="GO" id="GO:0000166">
    <property type="term" value="F:nucleotide binding"/>
    <property type="evidence" value="ECO:0007669"/>
    <property type="project" value="InterPro"/>
</dbReference>
<dbReference type="InterPro" id="IPR029000">
    <property type="entry name" value="Cyclophilin-like_dom_sf"/>
</dbReference>
<gene>
    <name evidence="4" type="ORF">VOLCADRAFT_92618</name>
</gene>
<protein>
    <submittedName>
        <fullName evidence="4">Uncharacterized protein</fullName>
    </submittedName>
</protein>
<dbReference type="STRING" id="3068.D8U043"/>
<dbReference type="PANTHER" id="PTHR43462">
    <property type="entry name" value="ALANYL-TRNA EDITING PROTEIN"/>
    <property type="match status" value="1"/>
</dbReference>
<dbReference type="SUPFAM" id="SSF50447">
    <property type="entry name" value="Translation proteins"/>
    <property type="match status" value="1"/>
</dbReference>
<dbReference type="GeneID" id="9628332"/>
<dbReference type="KEGG" id="vcn:VOLCADRAFT_92618"/>
<name>D8U043_VOLCA</name>
<dbReference type="EMBL" id="GL378348">
    <property type="protein sequence ID" value="EFJ46801.1"/>
    <property type="molecule type" value="Genomic_DNA"/>
</dbReference>
<dbReference type="SUPFAM" id="SSF55186">
    <property type="entry name" value="ThrRS/AlaRS common domain"/>
    <property type="match status" value="1"/>
</dbReference>
<feature type="compositionally biased region" description="Low complexity" evidence="3">
    <location>
        <begin position="477"/>
        <end position="486"/>
    </location>
</feature>
<evidence type="ECO:0000313" key="4">
    <source>
        <dbReference type="EMBL" id="EFJ46801.1"/>
    </source>
</evidence>
<sequence length="829" mass="89577">MIDETAGTGLCLCQQDAYLRSLTTTVVRCFPVETPPPSRHPHPPLSAAAAKGVRKDNKAKGGSAKPPGCSSNTPLVAEGPKPAIAVTADGTATGSSPSPPLPCSGGTPGLGRYEVYLAETPMFPESGGQPCDIGQLFVVPSADQAVGVRSWPVVNVVAVMWKEGALCHLTDASLEPGTRVEVRLDWQRRYDHMQQHTGQHVFSAVADLLLGADTASWELHPLDPETHGSGDYGCVAVDLTVPQLSAEQLLELEARANAELRALRPVTPLVLDPRVAADMERMEVLQRDPTFRGQLPPADKIKGGKVRLVHVEGLDANACGGEVSTGEVQVLKVVGAERTRGHTRVRVMCGGRALAALAGCLTREAALTAKLTCPPWRHADMVELLLRDRREGAKARKLLAAELAERLGRELAQDGFAAAASSSESASLGLGAPDRLSWAVLHRPASDLDFLSLVAAAALEAASEMQVLLLTTDNTDPQPQQQRQQQVASGDGKGASGVEDSLEVMFLVAGRPDLVKVIGPRVAEALGGRAHKVYQRFDNIPRRFQGKAIGLFRLPSAVQAFKEAAGLATVHLLAIMKRNFVIKLRPDLAPDTCLLVWELAQKANCPGCNFYRHEPVPMNWGQEGFYGPPYALLQGSLQDLARQPPFENAQKLQVNQPFPGFNFAITHRSHVLNLIPPFLAPSLVPTPSHHCTHPRKGHVCIIPNCKEFFIATADHPEWGASHTIFGEVEDLSAEPSYPFEPFHTATNSDKITTRWLDNAYAFNLTAIEPVALPAPAAYTHLQLHQGLQQQQQQQQKQQSDVRQQQQHLLLDILPGISPGVLLDRMEASS</sequence>
<feature type="region of interest" description="Disordered" evidence="3">
    <location>
        <begin position="34"/>
        <end position="78"/>
    </location>
</feature>
<evidence type="ECO:0000313" key="5">
    <source>
        <dbReference type="Proteomes" id="UP000001058"/>
    </source>
</evidence>
<evidence type="ECO:0000256" key="1">
    <source>
        <dbReference type="ARBA" id="ARBA00022723"/>
    </source>
</evidence>
<dbReference type="Gene3D" id="3.30.980.10">
    <property type="entry name" value="Threonyl-trna Synthetase, Chain A, domain 2"/>
    <property type="match status" value="1"/>
</dbReference>
<accession>D8U043</accession>
<feature type="region of interest" description="Disordered" evidence="3">
    <location>
        <begin position="474"/>
        <end position="495"/>
    </location>
</feature>
<dbReference type="eggNOG" id="KOG2105">
    <property type="taxonomic scope" value="Eukaryota"/>
</dbReference>
<keyword evidence="1" id="KW-0479">Metal-binding</keyword>
<proteinExistence type="predicted"/>
<dbReference type="InParanoid" id="D8U043"/>
<dbReference type="Gene3D" id="2.40.30.130">
    <property type="match status" value="1"/>
</dbReference>
<dbReference type="AlphaFoldDB" id="D8U043"/>
<dbReference type="RefSeq" id="XP_002952010.1">
    <property type="nucleotide sequence ID" value="XM_002951964.1"/>
</dbReference>
<keyword evidence="2" id="KW-0862">Zinc</keyword>